<dbReference type="PANTHER" id="PTHR24348">
    <property type="entry name" value="SERINE/THREONINE-PROTEIN KINASE UNC-51-RELATED"/>
    <property type="match status" value="1"/>
</dbReference>
<dbReference type="Pfam" id="PF04212">
    <property type="entry name" value="MIT"/>
    <property type="match status" value="1"/>
</dbReference>
<dbReference type="AlphaFoldDB" id="A0A9R1TT80"/>
<dbReference type="FunFam" id="3.30.200.20:FF:000042">
    <property type="entry name" value="Aurora kinase A"/>
    <property type="match status" value="1"/>
</dbReference>
<dbReference type="Gene3D" id="3.30.200.20">
    <property type="entry name" value="Phosphorylase Kinase, domain 1"/>
    <property type="match status" value="1"/>
</dbReference>
<comment type="subcellular location">
    <subcellularLocation>
        <location evidence="1">Cytoplasm</location>
    </subcellularLocation>
</comment>
<dbReference type="GO" id="GO:0042594">
    <property type="term" value="P:response to starvation"/>
    <property type="evidence" value="ECO:0007669"/>
    <property type="project" value="TreeGrafter"/>
</dbReference>
<dbReference type="GO" id="GO:0061709">
    <property type="term" value="P:reticulophagy"/>
    <property type="evidence" value="ECO:0007669"/>
    <property type="project" value="TreeGrafter"/>
</dbReference>
<dbReference type="GO" id="GO:0005829">
    <property type="term" value="C:cytosol"/>
    <property type="evidence" value="ECO:0007669"/>
    <property type="project" value="TreeGrafter"/>
</dbReference>
<dbReference type="RefSeq" id="XP_011314359.1">
    <property type="nucleotide sequence ID" value="XM_011316057.1"/>
</dbReference>
<evidence type="ECO:0000313" key="22">
    <source>
        <dbReference type="RefSeq" id="XP_011314360.1"/>
    </source>
</evidence>
<dbReference type="Proteomes" id="UP000694866">
    <property type="component" value="Unplaced"/>
</dbReference>
<accession>A0A9R1TT80</accession>
<evidence type="ECO:0000256" key="15">
    <source>
        <dbReference type="PROSITE-ProRule" id="PRU10141"/>
    </source>
</evidence>
<evidence type="ECO:0000313" key="19">
    <source>
        <dbReference type="Proteomes" id="UP000694866"/>
    </source>
</evidence>
<evidence type="ECO:0000256" key="10">
    <source>
        <dbReference type="ARBA" id="ARBA00022840"/>
    </source>
</evidence>
<dbReference type="InterPro" id="IPR045269">
    <property type="entry name" value="Atg1-like"/>
</dbReference>
<dbReference type="InterPro" id="IPR007330">
    <property type="entry name" value="MIT_dom"/>
</dbReference>
<dbReference type="PROSITE" id="PS00107">
    <property type="entry name" value="PROTEIN_KINASE_ATP"/>
    <property type="match status" value="1"/>
</dbReference>
<dbReference type="GO" id="GO:0000045">
    <property type="term" value="P:autophagosome assembly"/>
    <property type="evidence" value="ECO:0007669"/>
    <property type="project" value="TreeGrafter"/>
</dbReference>
<evidence type="ECO:0000256" key="13">
    <source>
        <dbReference type="ARBA" id="ARBA00047899"/>
    </source>
</evidence>
<dbReference type="PANTHER" id="PTHR24348:SF65">
    <property type="entry name" value="SERINE_THREONINE-PROTEIN KINASE ULK3"/>
    <property type="match status" value="1"/>
</dbReference>
<dbReference type="FunFam" id="1.10.510.10:FF:000804">
    <property type="entry name" value="Blast:Serine/threonine-protein kinase ULK3"/>
    <property type="match status" value="1"/>
</dbReference>
<name>A0A9R1TT80_9HYME</name>
<evidence type="ECO:0000313" key="21">
    <source>
        <dbReference type="RefSeq" id="XP_011314359.1"/>
    </source>
</evidence>
<protein>
    <recommendedName>
        <fullName evidence="3">Serine/threonine-protein kinase ULK3</fullName>
        <ecNumber evidence="2">2.7.11.1</ecNumber>
    </recommendedName>
    <alternativeName>
        <fullName evidence="12">Unc-51-like kinase 3</fullName>
    </alternativeName>
</protein>
<evidence type="ECO:0000256" key="3">
    <source>
        <dbReference type="ARBA" id="ARBA00021644"/>
    </source>
</evidence>
<accession>A0A9R1TP18</accession>
<evidence type="ECO:0000256" key="7">
    <source>
        <dbReference type="ARBA" id="ARBA00022737"/>
    </source>
</evidence>
<keyword evidence="7" id="KW-0677">Repeat</keyword>
<evidence type="ECO:0000256" key="12">
    <source>
        <dbReference type="ARBA" id="ARBA00032242"/>
    </source>
</evidence>
<evidence type="ECO:0000256" key="17">
    <source>
        <dbReference type="SAM" id="MobiDB-lite"/>
    </source>
</evidence>
<dbReference type="InterPro" id="IPR008271">
    <property type="entry name" value="Ser/Thr_kinase_AS"/>
</dbReference>
<evidence type="ECO:0000256" key="14">
    <source>
        <dbReference type="ARBA" id="ARBA00048679"/>
    </source>
</evidence>
<keyword evidence="6" id="KW-0808">Transferase</keyword>
<evidence type="ECO:0000256" key="11">
    <source>
        <dbReference type="ARBA" id="ARBA00023006"/>
    </source>
</evidence>
<organism evidence="19 20">
    <name type="scientific">Fopius arisanus</name>
    <dbReference type="NCBI Taxonomy" id="64838"/>
    <lineage>
        <taxon>Eukaryota</taxon>
        <taxon>Metazoa</taxon>
        <taxon>Ecdysozoa</taxon>
        <taxon>Arthropoda</taxon>
        <taxon>Hexapoda</taxon>
        <taxon>Insecta</taxon>
        <taxon>Pterygota</taxon>
        <taxon>Neoptera</taxon>
        <taxon>Endopterygota</taxon>
        <taxon>Hymenoptera</taxon>
        <taxon>Apocrita</taxon>
        <taxon>Ichneumonoidea</taxon>
        <taxon>Braconidae</taxon>
        <taxon>Opiinae</taxon>
        <taxon>Fopius</taxon>
    </lineage>
</organism>
<dbReference type="GO" id="GO:0034045">
    <property type="term" value="C:phagophore assembly site membrane"/>
    <property type="evidence" value="ECO:0007669"/>
    <property type="project" value="TreeGrafter"/>
</dbReference>
<dbReference type="InterPro" id="IPR017441">
    <property type="entry name" value="Protein_kinase_ATP_BS"/>
</dbReference>
<dbReference type="InterPro" id="IPR036181">
    <property type="entry name" value="MIT_dom_sf"/>
</dbReference>
<dbReference type="InterPro" id="IPR000719">
    <property type="entry name" value="Prot_kinase_dom"/>
</dbReference>
<feature type="binding site" evidence="15">
    <location>
        <position position="39"/>
    </location>
    <ligand>
        <name>ATP</name>
        <dbReference type="ChEBI" id="CHEBI:30616"/>
    </ligand>
</feature>
<evidence type="ECO:0000259" key="18">
    <source>
        <dbReference type="PROSITE" id="PS50011"/>
    </source>
</evidence>
<comment type="similarity">
    <text evidence="16">Belongs to the protein kinase superfamily.</text>
</comment>
<dbReference type="GO" id="GO:0005524">
    <property type="term" value="F:ATP binding"/>
    <property type="evidence" value="ECO:0007669"/>
    <property type="project" value="UniProtKB-UniRule"/>
</dbReference>
<dbReference type="SMART" id="SM00745">
    <property type="entry name" value="MIT"/>
    <property type="match status" value="2"/>
</dbReference>
<dbReference type="SUPFAM" id="SSF56112">
    <property type="entry name" value="Protein kinase-like (PK-like)"/>
    <property type="match status" value="1"/>
</dbReference>
<evidence type="ECO:0000256" key="16">
    <source>
        <dbReference type="RuleBase" id="RU000304"/>
    </source>
</evidence>
<dbReference type="Pfam" id="PF00069">
    <property type="entry name" value="Pkinase"/>
    <property type="match status" value="1"/>
</dbReference>
<dbReference type="GO" id="GO:0010506">
    <property type="term" value="P:regulation of autophagy"/>
    <property type="evidence" value="ECO:0007669"/>
    <property type="project" value="InterPro"/>
</dbReference>
<dbReference type="KEGG" id="fas:105273559"/>
<dbReference type="OrthoDB" id="346907at2759"/>
<accession>A0A9R1TRQ1</accession>
<keyword evidence="10 15" id="KW-0067">ATP-binding</keyword>
<dbReference type="Gene3D" id="1.20.58.80">
    <property type="entry name" value="Phosphotransferase system, lactose/cellobiose-type IIA subunit"/>
    <property type="match status" value="2"/>
</dbReference>
<dbReference type="GeneID" id="105273559"/>
<evidence type="ECO:0000256" key="4">
    <source>
        <dbReference type="ARBA" id="ARBA00022490"/>
    </source>
</evidence>
<evidence type="ECO:0000256" key="5">
    <source>
        <dbReference type="ARBA" id="ARBA00022527"/>
    </source>
</evidence>
<keyword evidence="19" id="KW-1185">Reference proteome</keyword>
<feature type="region of interest" description="Disordered" evidence="17">
    <location>
        <begin position="345"/>
        <end position="365"/>
    </location>
</feature>
<keyword evidence="9 20" id="KW-0418">Kinase</keyword>
<dbReference type="RefSeq" id="XP_011314360.1">
    <property type="nucleotide sequence ID" value="XM_011316058.1"/>
</dbReference>
<evidence type="ECO:0000256" key="9">
    <source>
        <dbReference type="ARBA" id="ARBA00022777"/>
    </source>
</evidence>
<dbReference type="GO" id="GO:0005776">
    <property type="term" value="C:autophagosome"/>
    <property type="evidence" value="ECO:0007669"/>
    <property type="project" value="TreeGrafter"/>
</dbReference>
<evidence type="ECO:0000256" key="8">
    <source>
        <dbReference type="ARBA" id="ARBA00022741"/>
    </source>
</evidence>
<proteinExistence type="inferred from homology"/>
<dbReference type="SUPFAM" id="SSF116846">
    <property type="entry name" value="MIT domain"/>
    <property type="match status" value="2"/>
</dbReference>
<dbReference type="RefSeq" id="XP_011314358.1">
    <property type="nucleotide sequence ID" value="XM_011316056.1"/>
</dbReference>
<sequence>MSSPTLNDYTILEKIGTGSYATVHRAVKKGGNREIVAIKCVDSTSLSKSAIENLLCEINLLKILKHENIVRMEDFFYHEGRIYIVMEYCNAGDLSSFIKRKSQLPETVCRKFLQQLALALRYMRSHNVCHMDLKPQNLLLTTKPVLTLKVGDFGFAQYLSTSESKFSIRGSPLYMAPEILLRHEYDARVDLWSVGVIMYECLFGKAPYSSSSFEELGEKIKTCKPIEIPKGCYISPECKNLLTSLLKHDPNERLSFADFFGHEFLDLAHAPTEENHEKAITLIQSAVKADSEGNKQEASHLYCEALRYLIPQLTNEADPNKKKHLRMRVNEYINRAEKLKFMCMRSSSTEESNSQSNDAERVHSLPRRTLRTTSVPYRELRILSKSTTDMASALEMGETGEQYLAEGSYDLALERLKSCLGILVPLINKEPPGRRRELLNHQIQIWMKQAECTKGLLATQVVDDYPKEVKHLHDQCSLQ</sequence>
<dbReference type="GO" id="GO:0034727">
    <property type="term" value="P:piecemeal microautophagy of the nucleus"/>
    <property type="evidence" value="ECO:0007669"/>
    <property type="project" value="TreeGrafter"/>
</dbReference>
<dbReference type="InterPro" id="IPR011009">
    <property type="entry name" value="Kinase-like_dom_sf"/>
</dbReference>
<keyword evidence="8 15" id="KW-0547">Nucleotide-binding</keyword>
<dbReference type="PROSITE" id="PS00108">
    <property type="entry name" value="PROTEIN_KINASE_ST"/>
    <property type="match status" value="1"/>
</dbReference>
<dbReference type="CDD" id="cd02656">
    <property type="entry name" value="MIT"/>
    <property type="match status" value="1"/>
</dbReference>
<dbReference type="PROSITE" id="PS50011">
    <property type="entry name" value="PROTEIN_KINASE_DOM"/>
    <property type="match status" value="1"/>
</dbReference>
<dbReference type="SMART" id="SM00220">
    <property type="entry name" value="S_TKc"/>
    <property type="match status" value="1"/>
</dbReference>
<evidence type="ECO:0000313" key="20">
    <source>
        <dbReference type="RefSeq" id="XP_011314358.1"/>
    </source>
</evidence>
<dbReference type="GO" id="GO:0000422">
    <property type="term" value="P:autophagy of mitochondrion"/>
    <property type="evidence" value="ECO:0007669"/>
    <property type="project" value="TreeGrafter"/>
</dbReference>
<feature type="compositionally biased region" description="Low complexity" evidence="17">
    <location>
        <begin position="346"/>
        <end position="357"/>
    </location>
</feature>
<evidence type="ECO:0000256" key="6">
    <source>
        <dbReference type="ARBA" id="ARBA00022679"/>
    </source>
</evidence>
<keyword evidence="4" id="KW-0963">Cytoplasm</keyword>
<dbReference type="CTD" id="41112"/>
<comment type="catalytic activity">
    <reaction evidence="13">
        <text>L-threonyl-[protein] + ATP = O-phospho-L-threonyl-[protein] + ADP + H(+)</text>
        <dbReference type="Rhea" id="RHEA:46608"/>
        <dbReference type="Rhea" id="RHEA-COMP:11060"/>
        <dbReference type="Rhea" id="RHEA-COMP:11605"/>
        <dbReference type="ChEBI" id="CHEBI:15378"/>
        <dbReference type="ChEBI" id="CHEBI:30013"/>
        <dbReference type="ChEBI" id="CHEBI:30616"/>
        <dbReference type="ChEBI" id="CHEBI:61977"/>
        <dbReference type="ChEBI" id="CHEBI:456216"/>
        <dbReference type="EC" id="2.7.11.1"/>
    </reaction>
</comment>
<evidence type="ECO:0000256" key="2">
    <source>
        <dbReference type="ARBA" id="ARBA00012513"/>
    </source>
</evidence>
<keyword evidence="5 16" id="KW-0723">Serine/threonine-protein kinase</keyword>
<dbReference type="EC" id="2.7.11.1" evidence="2"/>
<feature type="domain" description="Protein kinase" evidence="18">
    <location>
        <begin position="9"/>
        <end position="265"/>
    </location>
</feature>
<gene>
    <name evidence="20 21 22" type="primary">Aduk</name>
</gene>
<reference evidence="20 21" key="1">
    <citation type="submission" date="2025-04" db="UniProtKB">
        <authorList>
            <consortium name="RefSeq"/>
        </authorList>
    </citation>
    <scope>IDENTIFICATION</scope>
    <source>
        <strain evidence="20 21">USDA-PBARC FA_bdor</strain>
        <tissue evidence="20 21">Whole organism</tissue>
    </source>
</reference>
<dbReference type="GO" id="GO:0004674">
    <property type="term" value="F:protein serine/threonine kinase activity"/>
    <property type="evidence" value="ECO:0007669"/>
    <property type="project" value="UniProtKB-KW"/>
</dbReference>
<keyword evidence="11" id="KW-0072">Autophagy</keyword>
<evidence type="ECO:0000256" key="1">
    <source>
        <dbReference type="ARBA" id="ARBA00004496"/>
    </source>
</evidence>
<comment type="catalytic activity">
    <reaction evidence="14">
        <text>L-seryl-[protein] + ATP = O-phospho-L-seryl-[protein] + ADP + H(+)</text>
        <dbReference type="Rhea" id="RHEA:17989"/>
        <dbReference type="Rhea" id="RHEA-COMP:9863"/>
        <dbReference type="Rhea" id="RHEA-COMP:11604"/>
        <dbReference type="ChEBI" id="CHEBI:15378"/>
        <dbReference type="ChEBI" id="CHEBI:29999"/>
        <dbReference type="ChEBI" id="CHEBI:30616"/>
        <dbReference type="ChEBI" id="CHEBI:83421"/>
        <dbReference type="ChEBI" id="CHEBI:456216"/>
        <dbReference type="EC" id="2.7.11.1"/>
    </reaction>
</comment>
<dbReference type="Gene3D" id="1.10.510.10">
    <property type="entry name" value="Transferase(Phosphotransferase) domain 1"/>
    <property type="match status" value="1"/>
</dbReference>